<dbReference type="InterPro" id="IPR036271">
    <property type="entry name" value="Tet_transcr_reg_TetR-rel_C_sf"/>
</dbReference>
<feature type="DNA-binding region" description="H-T-H motif" evidence="4">
    <location>
        <begin position="28"/>
        <end position="47"/>
    </location>
</feature>
<name>A0ABW9KF02_9BACT</name>
<keyword evidence="7" id="KW-1185">Reference proteome</keyword>
<reference evidence="6 7" key="1">
    <citation type="submission" date="2024-12" db="EMBL/GenBank/DDBJ databases">
        <authorList>
            <person name="Lee Y."/>
        </authorList>
    </citation>
    <scope>NUCLEOTIDE SEQUENCE [LARGE SCALE GENOMIC DNA]</scope>
    <source>
        <strain evidence="6 7">03SUJ4</strain>
    </source>
</reference>
<proteinExistence type="predicted"/>
<dbReference type="RefSeq" id="WP_263414232.1">
    <property type="nucleotide sequence ID" value="NZ_BAABBH010000001.1"/>
</dbReference>
<dbReference type="Pfam" id="PF16925">
    <property type="entry name" value="TetR_C_13"/>
    <property type="match status" value="1"/>
</dbReference>
<keyword evidence="3" id="KW-0804">Transcription</keyword>
<evidence type="ECO:0000256" key="2">
    <source>
        <dbReference type="ARBA" id="ARBA00023125"/>
    </source>
</evidence>
<feature type="domain" description="HTH tetR-type" evidence="5">
    <location>
        <begin position="5"/>
        <end position="65"/>
    </location>
</feature>
<sequence length="216" mass="23517">MSKGEETRQGIIERAAPLFNQRGFHGCSMSEIMKATGLQKGGIYRHFSSKEELAEAVFHYSVDAAVKSRTEIHTGSDSPLLRLRALIARFVETPSPIPGGCPLLNGAIDTDDGNEALRALVRKAFQAWRKRLHAVIQDAIAAKEINDGTDVAWLVNTVIGTLEGAVMLSRLERSREPLLHAQHTLDLVLNSVAVKTAGAESKALQPTSPARSSRRN</sequence>
<dbReference type="InterPro" id="IPR009057">
    <property type="entry name" value="Homeodomain-like_sf"/>
</dbReference>
<dbReference type="InterPro" id="IPR011075">
    <property type="entry name" value="TetR_C"/>
</dbReference>
<dbReference type="SUPFAM" id="SSF48498">
    <property type="entry name" value="Tetracyclin repressor-like, C-terminal domain"/>
    <property type="match status" value="1"/>
</dbReference>
<dbReference type="SUPFAM" id="SSF46689">
    <property type="entry name" value="Homeodomain-like"/>
    <property type="match status" value="1"/>
</dbReference>
<evidence type="ECO:0000256" key="1">
    <source>
        <dbReference type="ARBA" id="ARBA00023015"/>
    </source>
</evidence>
<gene>
    <name evidence="6" type="ORF">ACK2TP_00330</name>
</gene>
<evidence type="ECO:0000259" key="5">
    <source>
        <dbReference type="PROSITE" id="PS50977"/>
    </source>
</evidence>
<dbReference type="Pfam" id="PF00440">
    <property type="entry name" value="TetR_N"/>
    <property type="match status" value="1"/>
</dbReference>
<dbReference type="InterPro" id="IPR001647">
    <property type="entry name" value="HTH_TetR"/>
</dbReference>
<keyword evidence="2 4" id="KW-0238">DNA-binding</keyword>
<organism evidence="6 7">
    <name type="scientific">Terriglobus aquaticus</name>
    <dbReference type="NCBI Taxonomy" id="940139"/>
    <lineage>
        <taxon>Bacteria</taxon>
        <taxon>Pseudomonadati</taxon>
        <taxon>Acidobacteriota</taxon>
        <taxon>Terriglobia</taxon>
        <taxon>Terriglobales</taxon>
        <taxon>Acidobacteriaceae</taxon>
        <taxon>Terriglobus</taxon>
    </lineage>
</organism>
<dbReference type="PANTHER" id="PTHR47506:SF3">
    <property type="entry name" value="HTH-TYPE TRANSCRIPTIONAL REGULATOR LMRA"/>
    <property type="match status" value="1"/>
</dbReference>
<evidence type="ECO:0000313" key="6">
    <source>
        <dbReference type="EMBL" id="MFN2974196.1"/>
    </source>
</evidence>
<dbReference type="Proteomes" id="UP001634747">
    <property type="component" value="Unassembled WGS sequence"/>
</dbReference>
<protein>
    <submittedName>
        <fullName evidence="6">TetR/AcrR family transcriptional regulator</fullName>
    </submittedName>
</protein>
<evidence type="ECO:0000256" key="3">
    <source>
        <dbReference type="ARBA" id="ARBA00023163"/>
    </source>
</evidence>
<keyword evidence="1" id="KW-0805">Transcription regulation</keyword>
<dbReference type="InterPro" id="IPR023772">
    <property type="entry name" value="DNA-bd_HTH_TetR-type_CS"/>
</dbReference>
<dbReference type="PRINTS" id="PR00455">
    <property type="entry name" value="HTHTETR"/>
</dbReference>
<dbReference type="PROSITE" id="PS01081">
    <property type="entry name" value="HTH_TETR_1"/>
    <property type="match status" value="1"/>
</dbReference>
<evidence type="ECO:0000313" key="7">
    <source>
        <dbReference type="Proteomes" id="UP001634747"/>
    </source>
</evidence>
<accession>A0ABW9KF02</accession>
<comment type="caution">
    <text evidence="6">The sequence shown here is derived from an EMBL/GenBank/DDBJ whole genome shotgun (WGS) entry which is preliminary data.</text>
</comment>
<dbReference type="PROSITE" id="PS50977">
    <property type="entry name" value="HTH_TETR_2"/>
    <property type="match status" value="1"/>
</dbReference>
<dbReference type="Gene3D" id="1.10.357.10">
    <property type="entry name" value="Tetracycline Repressor, domain 2"/>
    <property type="match status" value="1"/>
</dbReference>
<evidence type="ECO:0000256" key="4">
    <source>
        <dbReference type="PROSITE-ProRule" id="PRU00335"/>
    </source>
</evidence>
<dbReference type="EMBL" id="JBJYXY010000001">
    <property type="protein sequence ID" value="MFN2974196.1"/>
    <property type="molecule type" value="Genomic_DNA"/>
</dbReference>
<dbReference type="PANTHER" id="PTHR47506">
    <property type="entry name" value="TRANSCRIPTIONAL REGULATORY PROTEIN"/>
    <property type="match status" value="1"/>
</dbReference>